<accession>A0A4S4A0X3</accession>
<dbReference type="SUPFAM" id="SSF52540">
    <property type="entry name" value="P-loop containing nucleoside triphosphate hydrolases"/>
    <property type="match status" value="1"/>
</dbReference>
<dbReference type="Gene3D" id="3.40.50.300">
    <property type="entry name" value="P-loop containing nucleotide triphosphate hydrolases"/>
    <property type="match status" value="1"/>
</dbReference>
<sequence>MVHCAQNLEEAAEILKSSNRILVVGCSGGGKSTLSMKLCARFGLEFISMDRDIFWLPNWQARSRSEQREIISNMVAADRWLMDGSNPSSFDLRLPRADIVLWVRLPRWRCLLGVYRRAFRNYGKKRPEMAEGCVEKWPDKDFLSYIWNFEHKHAPIFIRNFDLYGPQVPVLVLKSRREVSQLLDLVGAQA</sequence>
<comment type="caution">
    <text evidence="1">The sequence shown here is derived from an EMBL/GenBank/DDBJ whole genome shotgun (WGS) entry which is preliminary data.</text>
</comment>
<dbReference type="AlphaFoldDB" id="A0A4S4A0X3"/>
<protein>
    <submittedName>
        <fullName evidence="1">AAA family ATPase</fullName>
    </submittedName>
</protein>
<gene>
    <name evidence="1" type="ORF">E6C51_03855</name>
</gene>
<dbReference type="EMBL" id="SSOA01000002">
    <property type="protein sequence ID" value="THF51979.1"/>
    <property type="molecule type" value="Genomic_DNA"/>
</dbReference>
<evidence type="ECO:0000313" key="2">
    <source>
        <dbReference type="Proteomes" id="UP000310754"/>
    </source>
</evidence>
<reference evidence="1 2" key="1">
    <citation type="submission" date="2019-04" db="EMBL/GenBank/DDBJ databases">
        <title>Rhizobium terrae sp. nov., isolated from a paddy soil.</title>
        <authorList>
            <person name="Lin S.-Y."/>
            <person name="Hameed A."/>
            <person name="Huang H.-I."/>
            <person name="Young C.-C."/>
        </authorList>
    </citation>
    <scope>NUCLEOTIDE SEQUENCE [LARGE SCALE GENOMIC DNA]</scope>
    <source>
        <strain evidence="1 2">CC-HIH110</strain>
    </source>
</reference>
<name>A0A4S4A0X3_9HYPH</name>
<dbReference type="InterPro" id="IPR052922">
    <property type="entry name" value="Cytidylate_Kinase-2"/>
</dbReference>
<keyword evidence="2" id="KW-1185">Reference proteome</keyword>
<organism evidence="1 2">
    <name type="scientific">Allorhizobium terrae</name>
    <dbReference type="NCBI Taxonomy" id="1848972"/>
    <lineage>
        <taxon>Bacteria</taxon>
        <taxon>Pseudomonadati</taxon>
        <taxon>Pseudomonadota</taxon>
        <taxon>Alphaproteobacteria</taxon>
        <taxon>Hyphomicrobiales</taxon>
        <taxon>Rhizobiaceae</taxon>
        <taxon>Rhizobium/Agrobacterium group</taxon>
        <taxon>Allorhizobium</taxon>
    </lineage>
</organism>
<dbReference type="RefSeq" id="WP_190235103.1">
    <property type="nucleotide sequence ID" value="NZ_SSOA01000002.1"/>
</dbReference>
<dbReference type="PANTHER" id="PTHR37816">
    <property type="entry name" value="YALI0E33011P"/>
    <property type="match status" value="1"/>
</dbReference>
<proteinExistence type="predicted"/>
<dbReference type="PANTHER" id="PTHR37816:SF1">
    <property type="entry name" value="TOXIN"/>
    <property type="match status" value="1"/>
</dbReference>
<evidence type="ECO:0000313" key="1">
    <source>
        <dbReference type="EMBL" id="THF51979.1"/>
    </source>
</evidence>
<dbReference type="InterPro" id="IPR027417">
    <property type="entry name" value="P-loop_NTPase"/>
</dbReference>
<dbReference type="Proteomes" id="UP000310754">
    <property type="component" value="Unassembled WGS sequence"/>
</dbReference>